<feature type="transmembrane region" description="Helical" evidence="1">
    <location>
        <begin position="167"/>
        <end position="185"/>
    </location>
</feature>
<name>A0A914PJ27_9BILA</name>
<proteinExistence type="predicted"/>
<evidence type="ECO:0000313" key="2">
    <source>
        <dbReference type="Proteomes" id="UP000887578"/>
    </source>
</evidence>
<keyword evidence="2" id="KW-1185">Reference proteome</keyword>
<accession>A0A914PJ27</accession>
<keyword evidence="1" id="KW-0472">Membrane</keyword>
<protein>
    <submittedName>
        <fullName evidence="3">BTB domain-containing protein</fullName>
    </submittedName>
</protein>
<evidence type="ECO:0000256" key="1">
    <source>
        <dbReference type="SAM" id="Phobius"/>
    </source>
</evidence>
<dbReference type="PANTHER" id="PTHR24413">
    <property type="entry name" value="SPECKLE-TYPE POZ PROTEIN"/>
    <property type="match status" value="1"/>
</dbReference>
<sequence length="209" mass="24355">MIQTELKESEDAKIAIIDFDFETVETALKFCYGIEEKHFWSVESAMDVLCFADKYQISDLKTCMENFLSFQLSPMNVCRIANVSVYTNSFKLCHLCFEYLLECNQNKIFVADLQFLHEDFSAELMEAIFSQSPSLEKMESTPENDQEDVQQFQNPVPQIRTPFLKKVFSITTFMVFACSLIAAFFSPKFKSYYQSINQIWHVILHLSIQ</sequence>
<keyword evidence="1" id="KW-1133">Transmembrane helix</keyword>
<evidence type="ECO:0000313" key="3">
    <source>
        <dbReference type="WBParaSite" id="PDA_v2.g18385.t1"/>
    </source>
</evidence>
<dbReference type="Proteomes" id="UP000887578">
    <property type="component" value="Unplaced"/>
</dbReference>
<reference evidence="3" key="1">
    <citation type="submission" date="2022-11" db="UniProtKB">
        <authorList>
            <consortium name="WormBaseParasite"/>
        </authorList>
    </citation>
    <scope>IDENTIFICATION</scope>
</reference>
<organism evidence="2 3">
    <name type="scientific">Panagrolaimus davidi</name>
    <dbReference type="NCBI Taxonomy" id="227884"/>
    <lineage>
        <taxon>Eukaryota</taxon>
        <taxon>Metazoa</taxon>
        <taxon>Ecdysozoa</taxon>
        <taxon>Nematoda</taxon>
        <taxon>Chromadorea</taxon>
        <taxon>Rhabditida</taxon>
        <taxon>Tylenchina</taxon>
        <taxon>Panagrolaimomorpha</taxon>
        <taxon>Panagrolaimoidea</taxon>
        <taxon>Panagrolaimidae</taxon>
        <taxon>Panagrolaimus</taxon>
    </lineage>
</organism>
<dbReference type="AlphaFoldDB" id="A0A914PJ27"/>
<keyword evidence="1" id="KW-0812">Transmembrane</keyword>
<dbReference type="WBParaSite" id="PDA_v2.g18385.t1">
    <property type="protein sequence ID" value="PDA_v2.g18385.t1"/>
    <property type="gene ID" value="PDA_v2.g18385"/>
</dbReference>
<dbReference type="Gene3D" id="3.30.710.10">
    <property type="entry name" value="Potassium Channel Kv1.1, Chain A"/>
    <property type="match status" value="1"/>
</dbReference>
<dbReference type="SUPFAM" id="SSF54695">
    <property type="entry name" value="POZ domain"/>
    <property type="match status" value="1"/>
</dbReference>
<dbReference type="InterPro" id="IPR011333">
    <property type="entry name" value="SKP1/BTB/POZ_sf"/>
</dbReference>